<feature type="region of interest" description="Disordered" evidence="3">
    <location>
        <begin position="514"/>
        <end position="547"/>
    </location>
</feature>
<dbReference type="GO" id="GO:0005085">
    <property type="term" value="F:guanyl-nucleotide exchange factor activity"/>
    <property type="evidence" value="ECO:0007669"/>
    <property type="project" value="UniProtKB-UniRule"/>
</dbReference>
<evidence type="ECO:0000256" key="3">
    <source>
        <dbReference type="SAM" id="MobiDB-lite"/>
    </source>
</evidence>
<dbReference type="PANTHER" id="PTHR33101:SF2">
    <property type="entry name" value="ROP GUANINE NUCLEOTIDE EXCHANGE FACTOR 14"/>
    <property type="match status" value="1"/>
</dbReference>
<feature type="compositionally biased region" description="Low complexity" evidence="3">
    <location>
        <begin position="518"/>
        <end position="541"/>
    </location>
</feature>
<dbReference type="PANTHER" id="PTHR33101">
    <property type="entry name" value="ROP GUANINE NUCLEOTIDE EXCHANGE FACTOR 1"/>
    <property type="match status" value="1"/>
</dbReference>
<sequence length="566" mass="62718">MMTMRRRLACCTRDREISLDFDEQERIMTYDGLGSCILNIHSYENESRASRGDGCATDSLDDEESICSSSKDAFGSFSSKWLTTKRDERCLDEWDLSESPQHFFIKDKPACAIQFSDVEAMKEKFSKLLLGEDITGGCKGLSTALALSNGISNLAATVFGELWKLEPLPEERKSKWRREMDWLLSPTNYMVELVPAKQNGANGRTLEIMTPKARADIHMNLPALQKLDSMLIETLDSMVNTEFWYAEGGSQAEGRSNSARQSKRWWLPSPQVPTKGLSDTERKKLLHQGRVVRQVFKAAKSINENVLHEMPVSSIISDALPKSGKASLSEELYKVLSGESGSPEEMLNSLNLKSEHGALEAVNRLEAAAFAWRVKVAEQISGKSPVRTSWSFKKDPLSEMDKMELLLDRAEALLHHLKTSYPNLPHSFLDATKIQYGKDVGHSILEAYSRVLGNLADSILSRIKEILQEDCLSNPNSPVATCGFPDTNLCETSAVGLHARQSLIDQMNKVYGQHRCDSNSSSTSDSGFSSSDAKASSVSAATPGRSSRVWCMSREACTSSSPKNTP</sequence>
<comment type="caution">
    <text evidence="5">The sequence shown here is derived from an EMBL/GenBank/DDBJ whole genome shotgun (WGS) entry which is preliminary data.</text>
</comment>
<evidence type="ECO:0000259" key="4">
    <source>
        <dbReference type="PROSITE" id="PS51334"/>
    </source>
</evidence>
<evidence type="ECO:0000313" key="6">
    <source>
        <dbReference type="Proteomes" id="UP000811246"/>
    </source>
</evidence>
<organism evidence="5 6">
    <name type="scientific">Carya illinoinensis</name>
    <name type="common">Pecan</name>
    <dbReference type="NCBI Taxonomy" id="32201"/>
    <lineage>
        <taxon>Eukaryota</taxon>
        <taxon>Viridiplantae</taxon>
        <taxon>Streptophyta</taxon>
        <taxon>Embryophyta</taxon>
        <taxon>Tracheophyta</taxon>
        <taxon>Spermatophyta</taxon>
        <taxon>Magnoliopsida</taxon>
        <taxon>eudicotyledons</taxon>
        <taxon>Gunneridae</taxon>
        <taxon>Pentapetalae</taxon>
        <taxon>rosids</taxon>
        <taxon>fabids</taxon>
        <taxon>Fagales</taxon>
        <taxon>Juglandaceae</taxon>
        <taxon>Carya</taxon>
    </lineage>
</organism>
<gene>
    <name evidence="5" type="ORF">I3842_12G045200</name>
</gene>
<feature type="domain" description="PRONE" evidence="4">
    <location>
        <begin position="108"/>
        <end position="480"/>
    </location>
</feature>
<dbReference type="Pfam" id="PF03759">
    <property type="entry name" value="PRONE"/>
    <property type="match status" value="1"/>
</dbReference>
<evidence type="ECO:0000256" key="1">
    <source>
        <dbReference type="ARBA" id="ARBA00022658"/>
    </source>
</evidence>
<accession>A0A922DGP9</accession>
<dbReference type="Proteomes" id="UP000811246">
    <property type="component" value="Chromosome 12"/>
</dbReference>
<protein>
    <recommendedName>
        <fullName evidence="4">PRONE domain-containing protein</fullName>
    </recommendedName>
</protein>
<proteinExistence type="predicted"/>
<dbReference type="InterPro" id="IPR038937">
    <property type="entry name" value="RopGEF"/>
</dbReference>
<dbReference type="FunFam" id="1.20.58.2010:FF:000001">
    <property type="entry name" value="Rop guanine nucleotide exchange factor 14"/>
    <property type="match status" value="1"/>
</dbReference>
<reference evidence="5" key="1">
    <citation type="submission" date="2021-01" db="EMBL/GenBank/DDBJ databases">
        <authorList>
            <person name="Lovell J.T."/>
            <person name="Bentley N."/>
            <person name="Bhattarai G."/>
            <person name="Jenkins J.W."/>
            <person name="Sreedasyam A."/>
            <person name="Alarcon Y."/>
            <person name="Bock C."/>
            <person name="Boston L."/>
            <person name="Carlson J."/>
            <person name="Cervantes K."/>
            <person name="Clermont K."/>
            <person name="Krom N."/>
            <person name="Kubenka K."/>
            <person name="Mamidi S."/>
            <person name="Mattison C."/>
            <person name="Monteros M."/>
            <person name="Pisani C."/>
            <person name="Plott C."/>
            <person name="Rajasekar S."/>
            <person name="Rhein H.S."/>
            <person name="Rohla C."/>
            <person name="Song M."/>
            <person name="Hilaire R.S."/>
            <person name="Shu S."/>
            <person name="Wells L."/>
            <person name="Wang X."/>
            <person name="Webber J."/>
            <person name="Heerema R.J."/>
            <person name="Klein P."/>
            <person name="Conner P."/>
            <person name="Grauke L."/>
            <person name="Grimwood J."/>
            <person name="Schmutz J."/>
            <person name="Randall J.J."/>
        </authorList>
    </citation>
    <scope>NUCLEOTIDE SEQUENCE</scope>
    <source>
        <tissue evidence="5">Leaf</tissue>
    </source>
</reference>
<dbReference type="FunFam" id="1.20.58.2010:FF:000003">
    <property type="entry name" value="Rop guanine nucleotide exchange factor 14"/>
    <property type="match status" value="1"/>
</dbReference>
<evidence type="ECO:0000313" key="5">
    <source>
        <dbReference type="EMBL" id="KAG6684088.1"/>
    </source>
</evidence>
<dbReference type="PROSITE" id="PS51334">
    <property type="entry name" value="PRONE"/>
    <property type="match status" value="1"/>
</dbReference>
<dbReference type="EMBL" id="CM031836">
    <property type="protein sequence ID" value="KAG6684088.1"/>
    <property type="molecule type" value="Genomic_DNA"/>
</dbReference>
<evidence type="ECO:0000256" key="2">
    <source>
        <dbReference type="PROSITE-ProRule" id="PRU00663"/>
    </source>
</evidence>
<dbReference type="InterPro" id="IPR005512">
    <property type="entry name" value="PRONE_dom"/>
</dbReference>
<keyword evidence="1 2" id="KW-0344">Guanine-nucleotide releasing factor</keyword>
<dbReference type="AlphaFoldDB" id="A0A922DGP9"/>
<name>A0A922DGP9_CARIL</name>